<organism evidence="2 3">
    <name type="scientific">Lentilactobacillus sunkii</name>
    <dbReference type="NCBI Taxonomy" id="481719"/>
    <lineage>
        <taxon>Bacteria</taxon>
        <taxon>Bacillati</taxon>
        <taxon>Bacillota</taxon>
        <taxon>Bacilli</taxon>
        <taxon>Lactobacillales</taxon>
        <taxon>Lactobacillaceae</taxon>
        <taxon>Lentilactobacillus</taxon>
    </lineage>
</organism>
<evidence type="ECO:0000256" key="1">
    <source>
        <dbReference type="SAM" id="SignalP"/>
    </source>
</evidence>
<dbReference type="Proteomes" id="UP000177010">
    <property type="component" value="Unassembled WGS sequence"/>
</dbReference>
<accession>A0A1E7XEA2</accession>
<sequence length="135" mass="15428">MKTKTFLVTAALSAGLCFGMTTTNTQAASWHKGTPAALRGHWTSHKYWQYGYWNYNTSVISKHMLDSMIHAIGSSSDAIMPTIWRPKYRYLGNHLYTIKGMGLGGFKAHSWIKWQNHHSILIKPAPKTKALHYYR</sequence>
<dbReference type="RefSeq" id="WP_070367641.1">
    <property type="nucleotide sequence ID" value="NZ_JAZHVW010000001.1"/>
</dbReference>
<name>A0A1E7XEA2_9LACO</name>
<feature type="signal peptide" evidence="1">
    <location>
        <begin position="1"/>
        <end position="27"/>
    </location>
</feature>
<evidence type="ECO:0000313" key="3">
    <source>
        <dbReference type="Proteomes" id="UP000177010"/>
    </source>
</evidence>
<evidence type="ECO:0000313" key="2">
    <source>
        <dbReference type="EMBL" id="OFA11426.1"/>
    </source>
</evidence>
<evidence type="ECO:0008006" key="4">
    <source>
        <dbReference type="Google" id="ProtNLM"/>
    </source>
</evidence>
<gene>
    <name evidence="2" type="ORF">LASUN_10350</name>
</gene>
<keyword evidence="1" id="KW-0732">Signal</keyword>
<dbReference type="AlphaFoldDB" id="A0A1E7XEA2"/>
<protein>
    <recommendedName>
        <fullName evidence="4">Bacteriocin</fullName>
    </recommendedName>
</protein>
<comment type="caution">
    <text evidence="2">The sequence shown here is derived from an EMBL/GenBank/DDBJ whole genome shotgun (WGS) entry which is preliminary data.</text>
</comment>
<dbReference type="EMBL" id="MIQE01000010">
    <property type="protein sequence ID" value="OFA11426.1"/>
    <property type="molecule type" value="Genomic_DNA"/>
</dbReference>
<dbReference type="STRING" id="481719.LASUN_10350"/>
<feature type="chain" id="PRO_5009449515" description="Bacteriocin" evidence="1">
    <location>
        <begin position="28"/>
        <end position="135"/>
    </location>
</feature>
<proteinExistence type="predicted"/>
<reference evidence="2 3" key="1">
    <citation type="submission" date="2016-09" db="EMBL/GenBank/DDBJ databases">
        <title>Genome Sequence of Lactobacillus sunkii Strain CG01.</title>
        <authorList>
            <person name="Poehlein A."/>
            <person name="Gabris C."/>
            <person name="Bengelsdorf F.R."/>
            <person name="Duerre P."/>
            <person name="Daniel R."/>
        </authorList>
    </citation>
    <scope>NUCLEOTIDE SEQUENCE [LARGE SCALE GENOMIC DNA]</scope>
    <source>
        <strain evidence="2 3">CG_D</strain>
    </source>
</reference>